<dbReference type="AlphaFoldDB" id="A0A1B2JCU1"/>
<dbReference type="GO" id="GO:0006567">
    <property type="term" value="P:L-threonine catabolic process"/>
    <property type="evidence" value="ECO:0007669"/>
    <property type="project" value="TreeGrafter"/>
</dbReference>
<dbReference type="InterPro" id="IPR036052">
    <property type="entry name" value="TrpB-like_PALP_sf"/>
</dbReference>
<keyword evidence="7" id="KW-0963">Cytoplasm</keyword>
<feature type="domain" description="Tryptophan synthase beta chain-like PALP" evidence="11">
    <location>
        <begin position="16"/>
        <end position="321"/>
    </location>
</feature>
<dbReference type="InterPro" id="IPR001926">
    <property type="entry name" value="TrpB-like_PALP"/>
</dbReference>
<reference evidence="12 13" key="1">
    <citation type="submission" date="2016-02" db="EMBL/GenBank/DDBJ databases">
        <title>Comparative genomic and transcriptomic foundation for Pichia pastoris.</title>
        <authorList>
            <person name="Love K.R."/>
            <person name="Shah K.A."/>
            <person name="Whittaker C.A."/>
            <person name="Wu J."/>
            <person name="Bartlett M.C."/>
            <person name="Ma D."/>
            <person name="Leeson R.L."/>
            <person name="Priest M."/>
            <person name="Young S.K."/>
            <person name="Love J.C."/>
        </authorList>
    </citation>
    <scope>NUCLEOTIDE SEQUENCE [LARGE SCALE GENOMIC DNA]</scope>
    <source>
        <strain evidence="12 13">ATCC 28485</strain>
    </source>
</reference>
<dbReference type="InterPro" id="IPR050147">
    <property type="entry name" value="Ser/Thr_Dehydratase"/>
</dbReference>
<accession>A0A1B2JCU1</accession>
<evidence type="ECO:0000313" key="13">
    <source>
        <dbReference type="Proteomes" id="UP000094565"/>
    </source>
</evidence>
<dbReference type="CDD" id="cd06448">
    <property type="entry name" value="L-Ser-dehyd"/>
    <property type="match status" value="1"/>
</dbReference>
<dbReference type="EMBL" id="CP014585">
    <property type="protein sequence ID" value="ANZ75839.1"/>
    <property type="molecule type" value="Genomic_DNA"/>
</dbReference>
<evidence type="ECO:0000256" key="4">
    <source>
        <dbReference type="ARBA" id="ARBA00010869"/>
    </source>
</evidence>
<dbReference type="Proteomes" id="UP000094565">
    <property type="component" value="Chromosome 2"/>
</dbReference>
<comment type="pathway">
    <text evidence="3">Carbohydrate biosynthesis; gluconeogenesis.</text>
</comment>
<proteinExistence type="inferred from homology"/>
<dbReference type="GO" id="GO:0009097">
    <property type="term" value="P:isoleucine biosynthetic process"/>
    <property type="evidence" value="ECO:0007669"/>
    <property type="project" value="TreeGrafter"/>
</dbReference>
<comment type="similarity">
    <text evidence="4">Belongs to the serine/threonine dehydratase family.</text>
</comment>
<comment type="catalytic activity">
    <reaction evidence="10">
        <text>L-serine = pyruvate + NH4(+)</text>
        <dbReference type="Rhea" id="RHEA:19169"/>
        <dbReference type="ChEBI" id="CHEBI:15361"/>
        <dbReference type="ChEBI" id="CHEBI:28938"/>
        <dbReference type="ChEBI" id="CHEBI:33384"/>
        <dbReference type="EC" id="4.3.1.17"/>
    </reaction>
</comment>
<keyword evidence="13" id="KW-1185">Reference proteome</keyword>
<evidence type="ECO:0000256" key="7">
    <source>
        <dbReference type="ARBA" id="ARBA00022490"/>
    </source>
</evidence>
<dbReference type="PANTHER" id="PTHR48078">
    <property type="entry name" value="THREONINE DEHYDRATASE, MITOCHONDRIAL-RELATED"/>
    <property type="match status" value="1"/>
</dbReference>
<dbReference type="PANTHER" id="PTHR48078:SF2">
    <property type="entry name" value="CATABOLIC L-SERINE_THREONINE DEHYDRATASE"/>
    <property type="match status" value="1"/>
</dbReference>
<evidence type="ECO:0000256" key="1">
    <source>
        <dbReference type="ARBA" id="ARBA00001933"/>
    </source>
</evidence>
<keyword evidence="9" id="KW-0456">Lyase</keyword>
<evidence type="ECO:0000256" key="6">
    <source>
        <dbReference type="ARBA" id="ARBA00022432"/>
    </source>
</evidence>
<keyword evidence="8" id="KW-0663">Pyridoxal phosphate</keyword>
<dbReference type="GO" id="GO:0003941">
    <property type="term" value="F:L-serine ammonia-lyase activity"/>
    <property type="evidence" value="ECO:0007669"/>
    <property type="project" value="UniProtKB-EC"/>
</dbReference>
<dbReference type="SUPFAM" id="SSF53686">
    <property type="entry name" value="Tryptophan synthase beta subunit-like PLP-dependent enzymes"/>
    <property type="match status" value="1"/>
</dbReference>
<protein>
    <recommendedName>
        <fullName evidence="5">L-serine ammonia-lyase</fullName>
        <ecNumber evidence="5">4.3.1.17</ecNumber>
    </recommendedName>
</protein>
<organism evidence="12 13">
    <name type="scientific">Komagataella pastoris</name>
    <name type="common">Yeast</name>
    <name type="synonym">Pichia pastoris</name>
    <dbReference type="NCBI Taxonomy" id="4922"/>
    <lineage>
        <taxon>Eukaryota</taxon>
        <taxon>Fungi</taxon>
        <taxon>Dikarya</taxon>
        <taxon>Ascomycota</taxon>
        <taxon>Saccharomycotina</taxon>
        <taxon>Pichiomycetes</taxon>
        <taxon>Pichiales</taxon>
        <taxon>Pichiaceae</taxon>
        <taxon>Komagataella</taxon>
    </lineage>
</organism>
<dbReference type="Gene3D" id="3.40.50.1100">
    <property type="match status" value="2"/>
</dbReference>
<dbReference type="GO" id="GO:0030170">
    <property type="term" value="F:pyridoxal phosphate binding"/>
    <property type="evidence" value="ECO:0007669"/>
    <property type="project" value="InterPro"/>
</dbReference>
<comment type="subcellular location">
    <subcellularLocation>
        <location evidence="2">Cytoplasm</location>
    </subcellularLocation>
</comment>
<name>A0A1B2JCU1_PICPA</name>
<dbReference type="GO" id="GO:0006094">
    <property type="term" value="P:gluconeogenesis"/>
    <property type="evidence" value="ECO:0007669"/>
    <property type="project" value="UniProtKB-KW"/>
</dbReference>
<dbReference type="GO" id="GO:0006565">
    <property type="term" value="P:L-serine catabolic process"/>
    <property type="evidence" value="ECO:0007669"/>
    <property type="project" value="TreeGrafter"/>
</dbReference>
<sequence length="338" mass="36819">MTYAHPLQVGDINPYLRTPLVESVSLSRLAGCKVYLKYECSQPSGSFKSRGLGMLVHYSINEAKKLGYEQRPHFYSSSGGNAGYATALACTLYEAPCTVVMPVISKQIMQQKIKATGADVILHGHNIQEADLYLKELLNKRREEGDFNCVYCHPFDNPVVWEGHSTIVDEIIDANINISKLRAVACSVGGGGLLNGIVQGLLRNGLTVPVIAIETEGAPTLQRTIEENQVIHLETVNTVATSLACKYVPQKTLEYCQVYDIRSVLVSDNQAVTSCIKFSLDHNVIVEPACGACLASVYFSKLDTLGLNLQPDDAIVIIVCGGSSTTFEDLHEFAKSLT</sequence>
<dbReference type="InterPro" id="IPR000634">
    <property type="entry name" value="Ser/Thr_deHydtase_PyrdxlP-BS"/>
</dbReference>
<gene>
    <name evidence="12" type="primary">CHA1</name>
    <name evidence="12" type="ORF">ATY40_BA7502300</name>
</gene>
<dbReference type="GO" id="GO:0004794">
    <property type="term" value="F:threonine deaminase activity"/>
    <property type="evidence" value="ECO:0007669"/>
    <property type="project" value="TreeGrafter"/>
</dbReference>
<evidence type="ECO:0000256" key="9">
    <source>
        <dbReference type="ARBA" id="ARBA00023239"/>
    </source>
</evidence>
<evidence type="ECO:0000259" key="11">
    <source>
        <dbReference type="Pfam" id="PF00291"/>
    </source>
</evidence>
<comment type="cofactor">
    <cofactor evidence="1">
        <name>pyridoxal 5'-phosphate</name>
        <dbReference type="ChEBI" id="CHEBI:597326"/>
    </cofactor>
</comment>
<evidence type="ECO:0000256" key="10">
    <source>
        <dbReference type="ARBA" id="ARBA00049406"/>
    </source>
</evidence>
<evidence type="ECO:0000256" key="3">
    <source>
        <dbReference type="ARBA" id="ARBA00004742"/>
    </source>
</evidence>
<evidence type="ECO:0000313" key="12">
    <source>
        <dbReference type="EMBL" id="ANZ75839.1"/>
    </source>
</evidence>
<keyword evidence="6" id="KW-0312">Gluconeogenesis</keyword>
<dbReference type="EC" id="4.3.1.17" evidence="5"/>
<dbReference type="PROSITE" id="PS00165">
    <property type="entry name" value="DEHYDRATASE_SER_THR"/>
    <property type="match status" value="1"/>
</dbReference>
<dbReference type="GO" id="GO:0005737">
    <property type="term" value="C:cytoplasm"/>
    <property type="evidence" value="ECO:0007669"/>
    <property type="project" value="UniProtKB-SubCell"/>
</dbReference>
<evidence type="ECO:0000256" key="5">
    <source>
        <dbReference type="ARBA" id="ARBA00012093"/>
    </source>
</evidence>
<evidence type="ECO:0000256" key="2">
    <source>
        <dbReference type="ARBA" id="ARBA00004496"/>
    </source>
</evidence>
<dbReference type="Pfam" id="PF00291">
    <property type="entry name" value="PALP"/>
    <property type="match status" value="1"/>
</dbReference>
<evidence type="ECO:0000256" key="8">
    <source>
        <dbReference type="ARBA" id="ARBA00022898"/>
    </source>
</evidence>
<dbReference type="OrthoDB" id="7773036at2759"/>
<dbReference type="FunFam" id="3.40.50.1100:FF:000040">
    <property type="entry name" value="L-serine dehydratase, putative"/>
    <property type="match status" value="1"/>
</dbReference>